<accession>A0ABU1ZD78</accession>
<feature type="transmembrane region" description="Helical" evidence="1">
    <location>
        <begin position="70"/>
        <end position="89"/>
    </location>
</feature>
<keyword evidence="1" id="KW-0812">Transmembrane</keyword>
<proteinExistence type="predicted"/>
<evidence type="ECO:0008006" key="4">
    <source>
        <dbReference type="Google" id="ProtNLM"/>
    </source>
</evidence>
<dbReference type="Proteomes" id="UP001180536">
    <property type="component" value="Unassembled WGS sequence"/>
</dbReference>
<evidence type="ECO:0000256" key="1">
    <source>
        <dbReference type="SAM" id="Phobius"/>
    </source>
</evidence>
<organism evidence="2 3">
    <name type="scientific">Pelomonas aquatica</name>
    <dbReference type="NCBI Taxonomy" id="431058"/>
    <lineage>
        <taxon>Bacteria</taxon>
        <taxon>Pseudomonadati</taxon>
        <taxon>Pseudomonadota</taxon>
        <taxon>Betaproteobacteria</taxon>
        <taxon>Burkholderiales</taxon>
        <taxon>Sphaerotilaceae</taxon>
        <taxon>Roseateles</taxon>
    </lineage>
</organism>
<protein>
    <recommendedName>
        <fullName evidence="4">DUF3325 domain-containing protein</fullName>
    </recommendedName>
</protein>
<keyword evidence="3" id="KW-1185">Reference proteome</keyword>
<comment type="caution">
    <text evidence="2">The sequence shown here is derived from an EMBL/GenBank/DDBJ whole genome shotgun (WGS) entry which is preliminary data.</text>
</comment>
<evidence type="ECO:0000313" key="2">
    <source>
        <dbReference type="EMBL" id="MDR7298572.1"/>
    </source>
</evidence>
<feature type="transmembrane region" description="Helical" evidence="1">
    <location>
        <begin position="45"/>
        <end position="63"/>
    </location>
</feature>
<dbReference type="EMBL" id="JAVDXQ010000005">
    <property type="protein sequence ID" value="MDR7298572.1"/>
    <property type="molecule type" value="Genomic_DNA"/>
</dbReference>
<gene>
    <name evidence="2" type="ORF">J2X16_003935</name>
</gene>
<name>A0ABU1ZD78_9BURK</name>
<dbReference type="RefSeq" id="WP_310347594.1">
    <property type="nucleotide sequence ID" value="NZ_JAVDXQ010000005.1"/>
</dbReference>
<dbReference type="Pfam" id="PF11804">
    <property type="entry name" value="DUF3325"/>
    <property type="match status" value="1"/>
</dbReference>
<dbReference type="InterPro" id="IPR021762">
    <property type="entry name" value="DUF3325"/>
</dbReference>
<evidence type="ECO:0000313" key="3">
    <source>
        <dbReference type="Proteomes" id="UP001180536"/>
    </source>
</evidence>
<keyword evidence="1" id="KW-0472">Membrane</keyword>
<keyword evidence="1" id="KW-1133">Transmembrane helix</keyword>
<sequence>MAEPLLLLAGAAFAALAGFAWLALAMDVHWAQVHGLRARATPARLRVAGGAALALSFGLCLGADHPSMAVLVWLMLLAGSAVAVAMTLSTRPRWLRWLWPASSRR</sequence>
<reference evidence="2 3" key="1">
    <citation type="submission" date="2023-07" db="EMBL/GenBank/DDBJ databases">
        <title>Sorghum-associated microbial communities from plants grown in Nebraska, USA.</title>
        <authorList>
            <person name="Schachtman D."/>
        </authorList>
    </citation>
    <scope>NUCLEOTIDE SEQUENCE [LARGE SCALE GENOMIC DNA]</scope>
    <source>
        <strain evidence="2 3">BE310</strain>
    </source>
</reference>